<comment type="similarity">
    <text evidence="4">Belongs to the WhiA family.</text>
</comment>
<dbReference type="Proteomes" id="UP001440599">
    <property type="component" value="Unassembled WGS sequence"/>
</dbReference>
<dbReference type="GO" id="GO:0003677">
    <property type="term" value="F:DNA binding"/>
    <property type="evidence" value="ECO:0007669"/>
    <property type="project" value="UniProtKB-KW"/>
</dbReference>
<protein>
    <recommendedName>
        <fullName evidence="4">Probable cell division protein WhiA</fullName>
    </recommendedName>
</protein>
<accession>A0ABV1EQF1</accession>
<evidence type="ECO:0000256" key="2">
    <source>
        <dbReference type="ARBA" id="ARBA00023125"/>
    </source>
</evidence>
<dbReference type="RefSeq" id="WP_349139186.1">
    <property type="nucleotide sequence ID" value="NZ_JBBMFT010000001.1"/>
</dbReference>
<dbReference type="Pfam" id="PF14527">
    <property type="entry name" value="LAGLIDADG_WhiA"/>
    <property type="match status" value="1"/>
</dbReference>
<evidence type="ECO:0000313" key="7">
    <source>
        <dbReference type="EMBL" id="MEQ2455498.1"/>
    </source>
</evidence>
<sequence>MSFSSDVKAELCRAALSRRCCAQAEAYGVLLYCNQFTGREVRITTESPDFAARLPALFQKAFQIAFDRLPVTGAGKRTFAIRDGDKLSALWTAFGHDPAETLAHHINFAVLEEEHCRTAFFRGAFLAGGSVTDPAKRYHLELATPHLSVSRELRALLLEAGFTPKETTRKSNSVTYFKQSEAIEDFLTAIGAPLAAMQIMNAKAEKDLRGSINRRVNCDAANLDKAVDAAQGQIEAIYQLEARGMLEELPDKLKEAVDLRVAHPELTLSQLAELCDPPVSKSAFNHRLRKLMELARR</sequence>
<evidence type="ECO:0000259" key="6">
    <source>
        <dbReference type="Pfam" id="PF14527"/>
    </source>
</evidence>
<feature type="domain" description="Sporulation regulator WhiA C-terminal" evidence="5">
    <location>
        <begin position="212"/>
        <end position="295"/>
    </location>
</feature>
<dbReference type="InterPro" id="IPR039518">
    <property type="entry name" value="WhiA_LAGLIDADG_dom"/>
</dbReference>
<evidence type="ECO:0000259" key="5">
    <source>
        <dbReference type="Pfam" id="PF02650"/>
    </source>
</evidence>
<dbReference type="Gene3D" id="3.10.28.10">
    <property type="entry name" value="Homing endonucleases"/>
    <property type="match status" value="1"/>
</dbReference>
<feature type="domain" description="WhiA LAGLIDADG-like" evidence="6">
    <location>
        <begin position="118"/>
        <end position="209"/>
    </location>
</feature>
<dbReference type="NCBIfam" id="TIGR00647">
    <property type="entry name" value="DNA_bind_WhiA"/>
    <property type="match status" value="1"/>
</dbReference>
<organism evidence="7 8">
    <name type="scientific">Flavonifractor hominis</name>
    <dbReference type="NCBI Taxonomy" id="3133178"/>
    <lineage>
        <taxon>Bacteria</taxon>
        <taxon>Bacillati</taxon>
        <taxon>Bacillota</taxon>
        <taxon>Clostridia</taxon>
        <taxon>Eubacteriales</taxon>
        <taxon>Oscillospiraceae</taxon>
        <taxon>Flavonifractor</taxon>
    </lineage>
</organism>
<dbReference type="Pfam" id="PF02650">
    <property type="entry name" value="HTH_WhiA"/>
    <property type="match status" value="1"/>
</dbReference>
<keyword evidence="2 4" id="KW-0238">DNA-binding</keyword>
<comment type="caution">
    <text evidence="7">The sequence shown here is derived from an EMBL/GenBank/DDBJ whole genome shotgun (WGS) entry which is preliminary data.</text>
</comment>
<dbReference type="EMBL" id="JBBMFT010000001">
    <property type="protein sequence ID" value="MEQ2455498.1"/>
    <property type="molecule type" value="Genomic_DNA"/>
</dbReference>
<dbReference type="InterPro" id="IPR023054">
    <property type="entry name" value="Sporulation_regulator_WhiA_C"/>
</dbReference>
<dbReference type="InterPro" id="IPR003802">
    <property type="entry name" value="Sporulation_regulator_WhiA"/>
</dbReference>
<comment type="function">
    <text evidence="4">Involved in cell division and chromosome segregation.</text>
</comment>
<evidence type="ECO:0000313" key="8">
    <source>
        <dbReference type="Proteomes" id="UP001440599"/>
    </source>
</evidence>
<evidence type="ECO:0000256" key="3">
    <source>
        <dbReference type="ARBA" id="ARBA00023306"/>
    </source>
</evidence>
<dbReference type="PANTHER" id="PTHR37307">
    <property type="entry name" value="CELL DIVISION PROTEIN WHIA-RELATED"/>
    <property type="match status" value="1"/>
</dbReference>
<keyword evidence="3 4" id="KW-0131">Cell cycle</keyword>
<reference evidence="7 8" key="1">
    <citation type="submission" date="2024-03" db="EMBL/GenBank/DDBJ databases">
        <title>Human intestinal bacterial collection.</title>
        <authorList>
            <person name="Pauvert C."/>
            <person name="Hitch T.C.A."/>
            <person name="Clavel T."/>
        </authorList>
    </citation>
    <scope>NUCLEOTIDE SEQUENCE [LARGE SCALE GENOMIC DNA]</scope>
    <source>
        <strain evidence="7 8">CLA-AP-H34</strain>
    </source>
</reference>
<name>A0ABV1EQF1_9FIRM</name>
<evidence type="ECO:0000256" key="4">
    <source>
        <dbReference type="HAMAP-Rule" id="MF_01420"/>
    </source>
</evidence>
<gene>
    <name evidence="4 7" type="primary">whiA</name>
    <name evidence="7" type="ORF">WMO45_03105</name>
</gene>
<dbReference type="PANTHER" id="PTHR37307:SF1">
    <property type="entry name" value="CELL DIVISION PROTEIN WHIA-RELATED"/>
    <property type="match status" value="1"/>
</dbReference>
<proteinExistence type="inferred from homology"/>
<dbReference type="SUPFAM" id="SSF55608">
    <property type="entry name" value="Homing endonucleases"/>
    <property type="match status" value="1"/>
</dbReference>
<evidence type="ECO:0000256" key="1">
    <source>
        <dbReference type="ARBA" id="ARBA00022618"/>
    </source>
</evidence>
<dbReference type="HAMAP" id="MF_01420">
    <property type="entry name" value="HTH_type_WhiA"/>
    <property type="match status" value="1"/>
</dbReference>
<keyword evidence="8" id="KW-1185">Reference proteome</keyword>
<dbReference type="InterPro" id="IPR027434">
    <property type="entry name" value="Homing_endonucl"/>
</dbReference>
<keyword evidence="1 4" id="KW-0132">Cell division</keyword>